<dbReference type="InterPro" id="IPR020843">
    <property type="entry name" value="ER"/>
</dbReference>
<dbReference type="InterPro" id="IPR013154">
    <property type="entry name" value="ADH-like_N"/>
</dbReference>
<dbReference type="Gene3D" id="3.40.50.720">
    <property type="entry name" value="NAD(P)-binding Rossmann-like Domain"/>
    <property type="match status" value="1"/>
</dbReference>
<dbReference type="SUPFAM" id="SSF51735">
    <property type="entry name" value="NAD(P)-binding Rossmann-fold domains"/>
    <property type="match status" value="1"/>
</dbReference>
<reference evidence="4 5" key="1">
    <citation type="submission" date="2013-03" db="EMBL/GenBank/DDBJ databases">
        <title>The Genome Sequence of Cladophialophora yegresii CBS 114405.</title>
        <authorList>
            <consortium name="The Broad Institute Genomics Platform"/>
            <person name="Cuomo C."/>
            <person name="de Hoog S."/>
            <person name="Gorbushina A."/>
            <person name="Walker B."/>
            <person name="Young S.K."/>
            <person name="Zeng Q."/>
            <person name="Gargeya S."/>
            <person name="Fitzgerald M."/>
            <person name="Haas B."/>
            <person name="Abouelleil A."/>
            <person name="Allen A.W."/>
            <person name="Alvarado L."/>
            <person name="Arachchi H.M."/>
            <person name="Berlin A.M."/>
            <person name="Chapman S.B."/>
            <person name="Gainer-Dewar J."/>
            <person name="Goldberg J."/>
            <person name="Griggs A."/>
            <person name="Gujja S."/>
            <person name="Hansen M."/>
            <person name="Howarth C."/>
            <person name="Imamovic A."/>
            <person name="Ireland A."/>
            <person name="Larimer J."/>
            <person name="McCowan C."/>
            <person name="Murphy C."/>
            <person name="Pearson M."/>
            <person name="Poon T.W."/>
            <person name="Priest M."/>
            <person name="Roberts A."/>
            <person name="Saif S."/>
            <person name="Shea T."/>
            <person name="Sisk P."/>
            <person name="Sykes S."/>
            <person name="Wortman J."/>
            <person name="Nusbaum C."/>
            <person name="Birren B."/>
        </authorList>
    </citation>
    <scope>NUCLEOTIDE SEQUENCE [LARGE SCALE GENOMIC DNA]</scope>
    <source>
        <strain evidence="4 5">CBS 114405</strain>
    </source>
</reference>
<proteinExistence type="inferred from homology"/>
<keyword evidence="5" id="KW-1185">Reference proteome</keyword>
<dbReference type="AlphaFoldDB" id="W9VPF7"/>
<dbReference type="Pfam" id="PF08240">
    <property type="entry name" value="ADH_N"/>
    <property type="match status" value="1"/>
</dbReference>
<dbReference type="VEuPathDB" id="FungiDB:A1O7_09363"/>
<dbReference type="EMBL" id="AMGW01000007">
    <property type="protein sequence ID" value="EXJ54026.1"/>
    <property type="molecule type" value="Genomic_DNA"/>
</dbReference>
<organism evidence="4 5">
    <name type="scientific">Cladophialophora yegresii CBS 114405</name>
    <dbReference type="NCBI Taxonomy" id="1182544"/>
    <lineage>
        <taxon>Eukaryota</taxon>
        <taxon>Fungi</taxon>
        <taxon>Dikarya</taxon>
        <taxon>Ascomycota</taxon>
        <taxon>Pezizomycotina</taxon>
        <taxon>Eurotiomycetes</taxon>
        <taxon>Chaetothyriomycetidae</taxon>
        <taxon>Chaetothyriales</taxon>
        <taxon>Herpotrichiellaceae</taxon>
        <taxon>Cladophialophora</taxon>
    </lineage>
</organism>
<gene>
    <name evidence="4" type="ORF">A1O7_09363</name>
</gene>
<dbReference type="PANTHER" id="PTHR45348">
    <property type="entry name" value="HYPOTHETICAL OXIDOREDUCTASE (EUROFUNG)"/>
    <property type="match status" value="1"/>
</dbReference>
<evidence type="ECO:0000313" key="5">
    <source>
        <dbReference type="Proteomes" id="UP000019473"/>
    </source>
</evidence>
<dbReference type="InterPro" id="IPR036291">
    <property type="entry name" value="NAD(P)-bd_dom_sf"/>
</dbReference>
<name>W9VPF7_9EURO</name>
<dbReference type="eggNOG" id="KOG1198">
    <property type="taxonomic scope" value="Eukaryota"/>
</dbReference>
<dbReference type="STRING" id="1182544.W9VPF7"/>
<evidence type="ECO:0000259" key="3">
    <source>
        <dbReference type="SMART" id="SM00829"/>
    </source>
</evidence>
<dbReference type="Gene3D" id="3.90.180.10">
    <property type="entry name" value="Medium-chain alcohol dehydrogenases, catalytic domain"/>
    <property type="match status" value="1"/>
</dbReference>
<sequence>MSSTHQAAVLPGKGEPLIVQDVETPIPGPRELLISVSAIAFNPVDFIMKDFGFMIAAYPAIIGSDIAGTVEALGSDIPASSPFKPGVRVLGFAPAFVHGGKPKYGGFQKKVVLPIECACHIPSTLPFTNAATLPMAVLTAWTGFTTLGFPTTTTAVFSPGDSDGPKPKPGLLIWGASSSVGMSAIQVAAHLGFPAIYATSRPRHHAQLLALGATRAFDYTSAGVVEEIIAAAKSDTVALKTAYRATGDLKPAVDVVAAFGAGGGGKVASAPQLDETTPRHEGVEVKFVMGPQEPVAVARHLEFVLHEWLAPRLQAGNFVPAPKARVVDKGLGAVDVALDILKGGVSGEKLVVEV</sequence>
<accession>W9VPF7</accession>
<comment type="similarity">
    <text evidence="1">Belongs to the zinc-containing alcohol dehydrogenase family.</text>
</comment>
<evidence type="ECO:0000256" key="2">
    <source>
        <dbReference type="ARBA" id="ARBA00023002"/>
    </source>
</evidence>
<feature type="domain" description="Enoyl reductase (ER)" evidence="3">
    <location>
        <begin position="14"/>
        <end position="352"/>
    </location>
</feature>
<dbReference type="GeneID" id="19183926"/>
<dbReference type="Proteomes" id="UP000019473">
    <property type="component" value="Unassembled WGS sequence"/>
</dbReference>
<dbReference type="InterPro" id="IPR047122">
    <property type="entry name" value="Trans-enoyl_RdTase-like"/>
</dbReference>
<dbReference type="RefSeq" id="XP_007761541.1">
    <property type="nucleotide sequence ID" value="XM_007763351.1"/>
</dbReference>
<dbReference type="HOGENOM" id="CLU_026673_16_5_1"/>
<evidence type="ECO:0000313" key="4">
    <source>
        <dbReference type="EMBL" id="EXJ54026.1"/>
    </source>
</evidence>
<dbReference type="SMART" id="SM00829">
    <property type="entry name" value="PKS_ER"/>
    <property type="match status" value="1"/>
</dbReference>
<dbReference type="SUPFAM" id="SSF50129">
    <property type="entry name" value="GroES-like"/>
    <property type="match status" value="1"/>
</dbReference>
<comment type="caution">
    <text evidence="4">The sequence shown here is derived from an EMBL/GenBank/DDBJ whole genome shotgun (WGS) entry which is preliminary data.</text>
</comment>
<evidence type="ECO:0000256" key="1">
    <source>
        <dbReference type="ARBA" id="ARBA00008072"/>
    </source>
</evidence>
<dbReference type="PANTHER" id="PTHR45348:SF2">
    <property type="entry name" value="ZINC-TYPE ALCOHOL DEHYDROGENASE-LIKE PROTEIN C2E1P3.01"/>
    <property type="match status" value="1"/>
</dbReference>
<dbReference type="GO" id="GO:0016651">
    <property type="term" value="F:oxidoreductase activity, acting on NAD(P)H"/>
    <property type="evidence" value="ECO:0007669"/>
    <property type="project" value="InterPro"/>
</dbReference>
<dbReference type="InterPro" id="IPR011032">
    <property type="entry name" value="GroES-like_sf"/>
</dbReference>
<protein>
    <recommendedName>
        <fullName evidence="3">Enoyl reductase (ER) domain-containing protein</fullName>
    </recommendedName>
</protein>
<dbReference type="CDD" id="cd08249">
    <property type="entry name" value="enoyl_reductase_like"/>
    <property type="match status" value="1"/>
</dbReference>
<keyword evidence="2" id="KW-0560">Oxidoreductase</keyword>
<dbReference type="OrthoDB" id="10257049at2759"/>